<sequence length="355" mass="41453">MKSYRAIALKLPELDCGVERLMALANLAHRGYRVEPPDLPKTVSIMLYRRRHELAFGTEPKRWLARTWFPLTTLRIGNGQKIGDGGAPVVLDFDRGVVKLRFICHAEVPMPKWAYDRVSEGGDVKFALLGLKRGKPHLALVAEREVELIQTNSVLVVDVNSWRHGVVWALIRDGKTTKWARVRPDLGYIERLYSEVVRLEHKYGKLERLGLHEGRDSKKLWRQIKQKRRRLYAYLRDFAQKAAHRLALKAVKRRAEVWIDDMLEESRRELIEEKLPSDLVKLYMLYLRRFINLLTNQLAWYGIPYRFKRLPSTVCPVCGSELTQLPDRTMVCQCGFREKRDLVPIRWALKYTSPP</sequence>
<name>A1RTP2_PYRIL</name>
<dbReference type="EMBL" id="CP000504">
    <property type="protein sequence ID" value="ABL88324.1"/>
    <property type="molecule type" value="Genomic_DNA"/>
</dbReference>
<feature type="domain" description="Cas12f1-like TNB" evidence="2">
    <location>
        <begin position="288"/>
        <end position="343"/>
    </location>
</feature>
<dbReference type="eggNOG" id="arCOG00686">
    <property type="taxonomic scope" value="Archaea"/>
</dbReference>
<evidence type="ECO:0000256" key="1">
    <source>
        <dbReference type="ARBA" id="ARBA00023125"/>
    </source>
</evidence>
<dbReference type="OrthoDB" id="28072at2157"/>
<keyword evidence="4" id="KW-1185">Reference proteome</keyword>
<evidence type="ECO:0000313" key="4">
    <source>
        <dbReference type="Proteomes" id="UP000002595"/>
    </source>
</evidence>
<proteinExistence type="predicted"/>
<accession>A1RTP2</accession>
<dbReference type="Pfam" id="PF07282">
    <property type="entry name" value="Cas12f1-like_TNB"/>
    <property type="match status" value="1"/>
</dbReference>
<dbReference type="KEGG" id="pis:Pisl_1153"/>
<dbReference type="Proteomes" id="UP000002595">
    <property type="component" value="Chromosome"/>
</dbReference>
<gene>
    <name evidence="3" type="ordered locus">Pisl_1153</name>
</gene>
<dbReference type="GeneID" id="4617463"/>
<dbReference type="AlphaFoldDB" id="A1RTP2"/>
<dbReference type="HOGENOM" id="CLU_053996_0_0_2"/>
<protein>
    <submittedName>
        <fullName evidence="3">Transposase, IS605 OrfB</fullName>
    </submittedName>
</protein>
<reference evidence="3" key="1">
    <citation type="submission" date="2006-12" db="EMBL/GenBank/DDBJ databases">
        <title>Complete sequence of Pyrobaculum islandicum DSM 4184.</title>
        <authorList>
            <person name="Copeland A."/>
            <person name="Lucas S."/>
            <person name="Lapidus A."/>
            <person name="Barry K."/>
            <person name="Detter J.C."/>
            <person name="Glavina del Rio T."/>
            <person name="Dalin E."/>
            <person name="Tice H."/>
            <person name="Pitluck S."/>
            <person name="Meincke L."/>
            <person name="Brettin T."/>
            <person name="Bruce D."/>
            <person name="Han C."/>
            <person name="Tapia R."/>
            <person name="Gilna P."/>
            <person name="Schmutz J."/>
            <person name="Larimer F."/>
            <person name="Land M."/>
            <person name="Hauser L."/>
            <person name="Kyrpides N."/>
            <person name="Mikhailova N."/>
            <person name="Cozen A.E."/>
            <person name="Fitz-Gibbon S.T."/>
            <person name="House C.H."/>
            <person name="Saltikov C."/>
            <person name="Lowe T."/>
            <person name="Richardson P."/>
        </authorList>
    </citation>
    <scope>NUCLEOTIDE SEQUENCE [LARGE SCALE GENOMIC DNA]</scope>
    <source>
        <strain evidence="3">DSM 4184</strain>
    </source>
</reference>
<evidence type="ECO:0000313" key="3">
    <source>
        <dbReference type="EMBL" id="ABL88324.1"/>
    </source>
</evidence>
<keyword evidence="1" id="KW-0238">DNA-binding</keyword>
<dbReference type="RefSeq" id="WP_011762899.1">
    <property type="nucleotide sequence ID" value="NC_008701.1"/>
</dbReference>
<dbReference type="GO" id="GO:0003677">
    <property type="term" value="F:DNA binding"/>
    <property type="evidence" value="ECO:0007669"/>
    <property type="project" value="UniProtKB-KW"/>
</dbReference>
<dbReference type="InterPro" id="IPR010095">
    <property type="entry name" value="Cas12f1-like_TNB"/>
</dbReference>
<organism evidence="3 4">
    <name type="scientific">Pyrobaculum islandicum (strain DSM 4184 / JCM 9189 / GEO3)</name>
    <dbReference type="NCBI Taxonomy" id="384616"/>
    <lineage>
        <taxon>Archaea</taxon>
        <taxon>Thermoproteota</taxon>
        <taxon>Thermoprotei</taxon>
        <taxon>Thermoproteales</taxon>
        <taxon>Thermoproteaceae</taxon>
        <taxon>Pyrobaculum</taxon>
    </lineage>
</organism>
<evidence type="ECO:0000259" key="2">
    <source>
        <dbReference type="Pfam" id="PF07282"/>
    </source>
</evidence>